<dbReference type="HOGENOM" id="CLU_120447_0_0_10"/>
<evidence type="ECO:0000259" key="1">
    <source>
        <dbReference type="SMART" id="SM01235"/>
    </source>
</evidence>
<evidence type="ECO:0000313" key="3">
    <source>
        <dbReference type="Proteomes" id="UP000005631"/>
    </source>
</evidence>
<sequence length="142" mass="16440">MKKIILALVLILVVIQFIPALPENSPEPQSSLLIREDIPKDVQSILKSACNDCHSSSAIWPWYAHVAPLSFWIGDHVEEGREHFNLSEWENYEPKKKAHKIEELVEMVEEKEMPLEKYVWLHSEAELSADQRATLISYFKSL</sequence>
<reference evidence="2 3" key="1">
    <citation type="journal article" date="2012" name="Stand. Genomic Sci.">
        <title>Genome sequence of the orange-pigmented seawater bacterium Owenweeksia hongkongensis type strain (UST20020801(T)).</title>
        <authorList>
            <person name="Riedel T."/>
            <person name="Held B."/>
            <person name="Nolan M."/>
            <person name="Lucas S."/>
            <person name="Lapidus A."/>
            <person name="Tice H."/>
            <person name="Del Rio T.G."/>
            <person name="Cheng J.F."/>
            <person name="Han C."/>
            <person name="Tapia R."/>
            <person name="Goodwin L.A."/>
            <person name="Pitluck S."/>
            <person name="Liolios K."/>
            <person name="Mavromatis K."/>
            <person name="Pagani I."/>
            <person name="Ivanova N."/>
            <person name="Mikhailova N."/>
            <person name="Pati A."/>
            <person name="Chen A."/>
            <person name="Palaniappan K."/>
            <person name="Rohde M."/>
            <person name="Tindall B.J."/>
            <person name="Detter J.C."/>
            <person name="Goker M."/>
            <person name="Woyke T."/>
            <person name="Bristow J."/>
            <person name="Eisen J.A."/>
            <person name="Markowitz V."/>
            <person name="Hugenholtz P."/>
            <person name="Klenk H.P."/>
            <person name="Kyrpides N.C."/>
        </authorList>
    </citation>
    <scope>NUCLEOTIDE SEQUENCE</scope>
    <source>
        <strain evidence="3">DSM 17368 / JCM 12287 / NRRL B-23963</strain>
    </source>
</reference>
<keyword evidence="3" id="KW-1185">Reference proteome</keyword>
<dbReference type="OrthoDB" id="196738at2"/>
<dbReference type="KEGG" id="oho:Oweho_1606"/>
<dbReference type="EMBL" id="CP003156">
    <property type="protein sequence ID" value="AEV32595.1"/>
    <property type="molecule type" value="Genomic_DNA"/>
</dbReference>
<feature type="domain" description="Haem-binding" evidence="1">
    <location>
        <begin position="9"/>
        <end position="142"/>
    </location>
</feature>
<name>G8QZG7_OWEHD</name>
<dbReference type="eggNOG" id="COG2010">
    <property type="taxonomic scope" value="Bacteria"/>
</dbReference>
<dbReference type="PATRIC" id="fig|926562.3.peg.1607"/>
<dbReference type="InterPro" id="IPR025992">
    <property type="entry name" value="Haem-bd"/>
</dbReference>
<dbReference type="AlphaFoldDB" id="G8QZG7"/>
<accession>G8QZG7</accession>
<dbReference type="STRING" id="926562.Oweho_1606"/>
<protein>
    <recommendedName>
        <fullName evidence="1">Haem-binding domain-containing protein</fullName>
    </recommendedName>
</protein>
<dbReference type="Pfam" id="PF14376">
    <property type="entry name" value="Haem_bd"/>
    <property type="match status" value="1"/>
</dbReference>
<dbReference type="SMART" id="SM01235">
    <property type="entry name" value="Haem_bd"/>
    <property type="match status" value="1"/>
</dbReference>
<dbReference type="RefSeq" id="WP_014201951.1">
    <property type="nucleotide sequence ID" value="NC_016599.1"/>
</dbReference>
<organism evidence="2 3">
    <name type="scientific">Owenweeksia hongkongensis (strain DSM 17368 / CIP 108786 / JCM 12287 / NRRL B-23963 / UST20020801)</name>
    <dbReference type="NCBI Taxonomy" id="926562"/>
    <lineage>
        <taxon>Bacteria</taxon>
        <taxon>Pseudomonadati</taxon>
        <taxon>Bacteroidota</taxon>
        <taxon>Flavobacteriia</taxon>
        <taxon>Flavobacteriales</taxon>
        <taxon>Owenweeksiaceae</taxon>
        <taxon>Owenweeksia</taxon>
    </lineage>
</organism>
<evidence type="ECO:0000313" key="2">
    <source>
        <dbReference type="EMBL" id="AEV32595.1"/>
    </source>
</evidence>
<proteinExistence type="predicted"/>
<dbReference type="Proteomes" id="UP000005631">
    <property type="component" value="Chromosome"/>
</dbReference>
<gene>
    <name evidence="2" type="ordered locus">Oweho_1606</name>
</gene>